<sequence length="320" mass="35239">MKIKVLGLLAILISVTSCVSSKKYGELESRNANLLRENRSMNEDLEKFRSSNKDLSSELSALKTDYGTLTTERNQLMQKLEALQKNYNSLESSYDALEKNSSAAIAENSRQNRELLAQLDEKEAALIQEKNRLEKLEKDLAVRSQRIDELESVIAAKDAKMNALKNAVSNALTNFEGKGLSVEQKNGKVYVSMENKLLFESGSWSVNSEGIKAVQQLGAVLAQNPDIAVLIEGHTDNVPYGGSGQLKDNWDLSTKRATSIVQILRENASIDPQNLTAAGKGEFAPVAPNTTEAGKAKNRRIEVILTPKLDEITKLLNENS</sequence>
<evidence type="ECO:0000313" key="4">
    <source>
        <dbReference type="EMBL" id="PTX44758.1"/>
    </source>
</evidence>
<gene>
    <name evidence="4" type="ORF">C8P64_0740</name>
</gene>
<comment type="caution">
    <text evidence="4">The sequence shown here is derived from an EMBL/GenBank/DDBJ whole genome shotgun (WGS) entry which is preliminary data.</text>
</comment>
<evidence type="ECO:0000256" key="2">
    <source>
        <dbReference type="SAM" id="Coils"/>
    </source>
</evidence>
<dbReference type="PANTHER" id="PTHR30329:SF21">
    <property type="entry name" value="LIPOPROTEIN YIAD-RELATED"/>
    <property type="match status" value="1"/>
</dbReference>
<feature type="domain" description="OmpA-like" evidence="3">
    <location>
        <begin position="186"/>
        <end position="309"/>
    </location>
</feature>
<dbReference type="Gene3D" id="3.30.1330.60">
    <property type="entry name" value="OmpA-like domain"/>
    <property type="match status" value="1"/>
</dbReference>
<dbReference type="RefSeq" id="WP_108170684.1">
    <property type="nucleotide sequence ID" value="NZ_QBKQ01000001.1"/>
</dbReference>
<protein>
    <submittedName>
        <fullName evidence="4">Chemotaxis protein MotB</fullName>
    </submittedName>
</protein>
<keyword evidence="5" id="KW-1185">Reference proteome</keyword>
<dbReference type="AlphaFoldDB" id="A0A2T6ALQ5"/>
<dbReference type="Pfam" id="PF00691">
    <property type="entry name" value="OmpA"/>
    <property type="match status" value="1"/>
</dbReference>
<evidence type="ECO:0000313" key="5">
    <source>
        <dbReference type="Proteomes" id="UP000244174"/>
    </source>
</evidence>
<keyword evidence="1" id="KW-0472">Membrane</keyword>
<evidence type="ECO:0000259" key="3">
    <source>
        <dbReference type="PROSITE" id="PS51123"/>
    </source>
</evidence>
<dbReference type="GO" id="GO:0016020">
    <property type="term" value="C:membrane"/>
    <property type="evidence" value="ECO:0007669"/>
    <property type="project" value="UniProtKB-UniRule"/>
</dbReference>
<reference evidence="4 5" key="1">
    <citation type="submission" date="2018-04" db="EMBL/GenBank/DDBJ databases">
        <title>Genomic Encyclopedia of Archaeal and Bacterial Type Strains, Phase II (KMG-II): from individual species to whole genera.</title>
        <authorList>
            <person name="Goeker M."/>
        </authorList>
    </citation>
    <scope>NUCLEOTIDE SEQUENCE [LARGE SCALE GENOMIC DNA]</scope>
    <source>
        <strain evidence="4 5">DSM 23082</strain>
    </source>
</reference>
<organism evidence="4 5">
    <name type="scientific">Christiangramia gaetbulicola</name>
    <dbReference type="NCBI Taxonomy" id="703340"/>
    <lineage>
        <taxon>Bacteria</taxon>
        <taxon>Pseudomonadati</taxon>
        <taxon>Bacteroidota</taxon>
        <taxon>Flavobacteriia</taxon>
        <taxon>Flavobacteriales</taxon>
        <taxon>Flavobacteriaceae</taxon>
        <taxon>Christiangramia</taxon>
    </lineage>
</organism>
<dbReference type="InterPro" id="IPR050330">
    <property type="entry name" value="Bact_OuterMem_StrucFunc"/>
</dbReference>
<keyword evidence="2" id="KW-0175">Coiled coil</keyword>
<dbReference type="EMBL" id="QBKQ01000001">
    <property type="protein sequence ID" value="PTX44758.1"/>
    <property type="molecule type" value="Genomic_DNA"/>
</dbReference>
<dbReference type="SUPFAM" id="SSF103088">
    <property type="entry name" value="OmpA-like"/>
    <property type="match status" value="1"/>
</dbReference>
<dbReference type="InterPro" id="IPR036737">
    <property type="entry name" value="OmpA-like_sf"/>
</dbReference>
<dbReference type="PROSITE" id="PS51123">
    <property type="entry name" value="OMPA_2"/>
    <property type="match status" value="1"/>
</dbReference>
<dbReference type="Gene3D" id="1.20.5.400">
    <property type="match status" value="1"/>
</dbReference>
<feature type="coiled-coil region" evidence="2">
    <location>
        <begin position="24"/>
        <end position="167"/>
    </location>
</feature>
<dbReference type="CDD" id="cd07185">
    <property type="entry name" value="OmpA_C-like"/>
    <property type="match status" value="1"/>
</dbReference>
<dbReference type="InterPro" id="IPR006665">
    <property type="entry name" value="OmpA-like"/>
</dbReference>
<dbReference type="PANTHER" id="PTHR30329">
    <property type="entry name" value="STATOR ELEMENT OF FLAGELLAR MOTOR COMPLEX"/>
    <property type="match status" value="1"/>
</dbReference>
<evidence type="ECO:0000256" key="1">
    <source>
        <dbReference type="PROSITE-ProRule" id="PRU00473"/>
    </source>
</evidence>
<dbReference type="Proteomes" id="UP000244174">
    <property type="component" value="Unassembled WGS sequence"/>
</dbReference>
<accession>A0A2T6ALQ5</accession>
<name>A0A2T6ALQ5_9FLAO</name>
<dbReference type="PROSITE" id="PS51257">
    <property type="entry name" value="PROKAR_LIPOPROTEIN"/>
    <property type="match status" value="1"/>
</dbReference>
<dbReference type="OrthoDB" id="9815217at2"/>
<proteinExistence type="predicted"/>